<protein>
    <recommendedName>
        <fullName evidence="13">Guanosine-diphosphatase</fullName>
        <ecNumber evidence="11">3.6.1.42</ecNumber>
    </recommendedName>
</protein>
<evidence type="ECO:0000256" key="17">
    <source>
        <dbReference type="SAM" id="SignalP"/>
    </source>
</evidence>
<evidence type="ECO:0000256" key="11">
    <source>
        <dbReference type="ARBA" id="ARBA00038903"/>
    </source>
</evidence>
<dbReference type="Proteomes" id="UP000236544">
    <property type="component" value="Unassembled WGS sequence"/>
</dbReference>
<evidence type="ECO:0000256" key="3">
    <source>
        <dbReference type="ARBA" id="ARBA00009283"/>
    </source>
</evidence>
<dbReference type="GO" id="GO:0017111">
    <property type="term" value="F:ribonucleoside triphosphate phosphatase activity"/>
    <property type="evidence" value="ECO:0007669"/>
    <property type="project" value="TreeGrafter"/>
</dbReference>
<dbReference type="PANTHER" id="PTHR11782">
    <property type="entry name" value="ADENOSINE/GUANOSINE DIPHOSPHATASE"/>
    <property type="match status" value="1"/>
</dbReference>
<feature type="signal peptide" evidence="17">
    <location>
        <begin position="1"/>
        <end position="31"/>
    </location>
</feature>
<dbReference type="GO" id="GO:0005524">
    <property type="term" value="F:ATP binding"/>
    <property type="evidence" value="ECO:0007669"/>
    <property type="project" value="UniProtKB-KW"/>
</dbReference>
<dbReference type="EMBL" id="LN890565">
    <property type="protein sequence ID" value="CUS21399.1"/>
    <property type="molecule type" value="Genomic_DNA"/>
</dbReference>
<evidence type="ECO:0000256" key="10">
    <source>
        <dbReference type="ARBA" id="ARBA00037742"/>
    </source>
</evidence>
<keyword evidence="15" id="KW-0067">ATP-binding</keyword>
<comment type="function">
    <text evidence="10">After transfer of sugars to endogenous macromolecular acceptors, the enzyme converts nucleoside diphosphates to nucleoside monophosphates which in turn exit the Golgi lumen in a coupled antiporter reaction, allowing entry of additional nucleotide sugar from the cytosol.</text>
</comment>
<dbReference type="PANTHER" id="PTHR11782:SF83">
    <property type="entry name" value="GUANOSINE-DIPHOSPHATASE"/>
    <property type="match status" value="1"/>
</dbReference>
<keyword evidence="9" id="KW-0472">Membrane</keyword>
<feature type="active site" description="Proton acceptor" evidence="14">
    <location>
        <position position="224"/>
    </location>
</feature>
<reference evidence="19" key="1">
    <citation type="submission" date="2015-10" db="EMBL/GenBank/DDBJ databases">
        <authorList>
            <person name="Devillers H."/>
        </authorList>
    </citation>
    <scope>NUCLEOTIDE SEQUENCE [LARGE SCALE GENOMIC DNA]</scope>
</reference>
<comment type="subcellular location">
    <subcellularLocation>
        <location evidence="1">Golgi apparatus membrane</location>
        <topology evidence="1">Single-pass type II membrane protein</topology>
    </subcellularLocation>
</comment>
<evidence type="ECO:0000256" key="9">
    <source>
        <dbReference type="ARBA" id="ARBA00023136"/>
    </source>
</evidence>
<dbReference type="AlphaFoldDB" id="A0A0P1KQ24"/>
<comment type="catalytic activity">
    <reaction evidence="12">
        <text>GDP + H2O = GMP + phosphate + H(+)</text>
        <dbReference type="Rhea" id="RHEA:22156"/>
        <dbReference type="ChEBI" id="CHEBI:15377"/>
        <dbReference type="ChEBI" id="CHEBI:15378"/>
        <dbReference type="ChEBI" id="CHEBI:43474"/>
        <dbReference type="ChEBI" id="CHEBI:58115"/>
        <dbReference type="ChEBI" id="CHEBI:58189"/>
        <dbReference type="EC" id="3.6.1.42"/>
    </reaction>
</comment>
<evidence type="ECO:0000256" key="5">
    <source>
        <dbReference type="ARBA" id="ARBA00022801"/>
    </source>
</evidence>
<dbReference type="GO" id="GO:0004382">
    <property type="term" value="F:GDP phosphatase activity"/>
    <property type="evidence" value="ECO:0007669"/>
    <property type="project" value="UniProtKB-EC"/>
</dbReference>
<keyword evidence="7" id="KW-1133">Transmembrane helix</keyword>
<organism evidence="18 19">
    <name type="scientific">Lachancea quebecensis</name>
    <dbReference type="NCBI Taxonomy" id="1654605"/>
    <lineage>
        <taxon>Eukaryota</taxon>
        <taxon>Fungi</taxon>
        <taxon>Dikarya</taxon>
        <taxon>Ascomycota</taxon>
        <taxon>Saccharomycotina</taxon>
        <taxon>Saccharomycetes</taxon>
        <taxon>Saccharomycetales</taxon>
        <taxon>Saccharomycetaceae</taxon>
        <taxon>Lachancea</taxon>
    </lineage>
</organism>
<comment type="pathway">
    <text evidence="2">Protein modification; protein glycosylation.</text>
</comment>
<keyword evidence="15" id="KW-0547">Nucleotide-binding</keyword>
<gene>
    <name evidence="18" type="ORF">LAQU0_S03e01728g</name>
</gene>
<evidence type="ECO:0000256" key="14">
    <source>
        <dbReference type="PIRSR" id="PIRSR600407-1"/>
    </source>
</evidence>
<dbReference type="GO" id="GO:0006487">
    <property type="term" value="P:protein N-linked glycosylation"/>
    <property type="evidence" value="ECO:0007669"/>
    <property type="project" value="TreeGrafter"/>
</dbReference>
<dbReference type="InterPro" id="IPR000407">
    <property type="entry name" value="GDA1_CD39_NTPase"/>
</dbReference>
<dbReference type="Gene3D" id="3.30.420.40">
    <property type="match status" value="1"/>
</dbReference>
<keyword evidence="6" id="KW-0735">Signal-anchor</keyword>
<dbReference type="FunFam" id="3.30.420.150:FF:000009">
    <property type="entry name" value="Guanosine-diphosphatase, putative"/>
    <property type="match status" value="1"/>
</dbReference>
<dbReference type="Pfam" id="PF01150">
    <property type="entry name" value="GDA1_CD39"/>
    <property type="match status" value="1"/>
</dbReference>
<dbReference type="GO" id="GO:0009134">
    <property type="term" value="P:nucleoside diphosphate catabolic process"/>
    <property type="evidence" value="ECO:0007669"/>
    <property type="project" value="TreeGrafter"/>
</dbReference>
<accession>A0A0P1KQ24</accession>
<evidence type="ECO:0000256" key="12">
    <source>
        <dbReference type="ARBA" id="ARBA00050779"/>
    </source>
</evidence>
<keyword evidence="4" id="KW-0812">Transmembrane</keyword>
<evidence type="ECO:0000313" key="18">
    <source>
        <dbReference type="EMBL" id="CUS21399.1"/>
    </source>
</evidence>
<evidence type="ECO:0000256" key="8">
    <source>
        <dbReference type="ARBA" id="ARBA00023034"/>
    </source>
</evidence>
<keyword evidence="19" id="KW-1185">Reference proteome</keyword>
<evidence type="ECO:0000313" key="19">
    <source>
        <dbReference type="Proteomes" id="UP000236544"/>
    </source>
</evidence>
<evidence type="ECO:0000256" key="16">
    <source>
        <dbReference type="RuleBase" id="RU003833"/>
    </source>
</evidence>
<evidence type="ECO:0000256" key="1">
    <source>
        <dbReference type="ARBA" id="ARBA00004323"/>
    </source>
</evidence>
<dbReference type="Gene3D" id="3.30.420.150">
    <property type="entry name" value="Exopolyphosphatase. Domain 2"/>
    <property type="match status" value="1"/>
</dbReference>
<dbReference type="CDD" id="cd24040">
    <property type="entry name" value="ASKHA_NBD_GDA1"/>
    <property type="match status" value="1"/>
</dbReference>
<dbReference type="GO" id="GO:0045134">
    <property type="term" value="F:UDP phosphatase activity"/>
    <property type="evidence" value="ECO:0007669"/>
    <property type="project" value="TreeGrafter"/>
</dbReference>
<keyword evidence="5 16" id="KW-0378">Hydrolase</keyword>
<dbReference type="PROSITE" id="PS01238">
    <property type="entry name" value="GDA1_CD39_NTPASE"/>
    <property type="match status" value="1"/>
</dbReference>
<evidence type="ECO:0000256" key="4">
    <source>
        <dbReference type="ARBA" id="ARBA00022692"/>
    </source>
</evidence>
<evidence type="ECO:0000256" key="6">
    <source>
        <dbReference type="ARBA" id="ARBA00022968"/>
    </source>
</evidence>
<evidence type="ECO:0000256" key="7">
    <source>
        <dbReference type="ARBA" id="ARBA00022989"/>
    </source>
</evidence>
<dbReference type="EC" id="3.6.1.42" evidence="11"/>
<name>A0A0P1KQ24_9SACH</name>
<comment type="similarity">
    <text evidence="3 16">Belongs to the GDA1/CD39 NTPase family.</text>
</comment>
<sequence length="523" mass="57564">MAGIGSLVRNYRFLIAMLSAVMMILLLRSSASSTGISEQVSTKIGQSDIDGVYKSQPIKQEPGYLENDRIQKADPAVEDAVKQSQQNPDYSTGKKCTEEHQYVVMIDAGSTGSRVHIYEFDMCTKPPTLLHEEFEMLKPGLSSYGEDPAGGAQSLDKLLDLAVKVIPEKRRKCSPVAVKATAGLRKLGEEKSNRILGAVRKHLETDYPFPVVENGAVVMTGDEEGVYAWITANYLLGNIAGKEKVPTAATFDLGGGSTQIVFEPAFPPNEKMIEGEHKYPLQFGDEEYTLYQFSHLGYGLMEGRNKINALLVETAIKDKSILKDDKTAELFSPCLPPGAVAEDVKVEMPDKSSKIVTFKGPVTAAGAQCRALAEKVLHKDAQCTKPPCSFNGVHQPSLVRTFKETNDLYIFSYFYDKTQPLGLPSSFTLQELADLARMVCNGESVWKSVFSGIEGSIEKLEKEPQWCLDLSFQVALLHTGYDIPLYRELKTAEKISGYELGWCLGASLPLLEGKGWKCKIEKA</sequence>
<proteinExistence type="inferred from homology"/>
<evidence type="ECO:0000256" key="13">
    <source>
        <dbReference type="ARBA" id="ARBA00067799"/>
    </source>
</evidence>
<feature type="binding site" evidence="15">
    <location>
        <begin position="255"/>
        <end position="259"/>
    </location>
    <ligand>
        <name>ATP</name>
        <dbReference type="ChEBI" id="CHEBI:30616"/>
    </ligand>
</feature>
<evidence type="ECO:0000256" key="2">
    <source>
        <dbReference type="ARBA" id="ARBA00004922"/>
    </source>
</evidence>
<feature type="chain" id="PRO_5006066453" description="Guanosine-diphosphatase" evidence="17">
    <location>
        <begin position="32"/>
        <end position="523"/>
    </location>
</feature>
<keyword evidence="17" id="KW-0732">Signal</keyword>
<dbReference type="GO" id="GO:0000139">
    <property type="term" value="C:Golgi membrane"/>
    <property type="evidence" value="ECO:0007669"/>
    <property type="project" value="UniProtKB-SubCell"/>
</dbReference>
<dbReference type="OrthoDB" id="6372431at2759"/>
<evidence type="ECO:0000256" key="15">
    <source>
        <dbReference type="PIRSR" id="PIRSR600407-2"/>
    </source>
</evidence>
<keyword evidence="8" id="KW-0333">Golgi apparatus</keyword>